<reference evidence="1 2" key="1">
    <citation type="submission" date="2012-02" db="EMBL/GenBank/DDBJ databases">
        <title>The Genome Sequence of Parabacteroides merdae CL03T12C32.</title>
        <authorList>
            <consortium name="The Broad Institute Genome Sequencing Platform"/>
            <person name="Earl A."/>
            <person name="Ward D."/>
            <person name="Feldgarden M."/>
            <person name="Gevers D."/>
            <person name="Zitomersky N.L."/>
            <person name="Coyne M.J."/>
            <person name="Comstock L.E."/>
            <person name="Young S.K."/>
            <person name="Zeng Q."/>
            <person name="Gargeya S."/>
            <person name="Fitzgerald M."/>
            <person name="Haas B."/>
            <person name="Abouelleil A."/>
            <person name="Alvarado L."/>
            <person name="Arachchi H.M."/>
            <person name="Berlin A."/>
            <person name="Chapman S.B."/>
            <person name="Gearin G."/>
            <person name="Goldberg J."/>
            <person name="Griggs A."/>
            <person name="Gujja S."/>
            <person name="Hansen M."/>
            <person name="Heiman D."/>
            <person name="Howarth C."/>
            <person name="Larimer J."/>
            <person name="Lui A."/>
            <person name="MacDonald P.J.P."/>
            <person name="McCowen C."/>
            <person name="Montmayeur A."/>
            <person name="Murphy C."/>
            <person name="Neiman D."/>
            <person name="Pearson M."/>
            <person name="Priest M."/>
            <person name="Roberts A."/>
            <person name="Saif S."/>
            <person name="Shea T."/>
            <person name="Sisk P."/>
            <person name="Stolte C."/>
            <person name="Sykes S."/>
            <person name="Wortman J."/>
            <person name="Nusbaum C."/>
            <person name="Birren B."/>
        </authorList>
    </citation>
    <scope>NUCLEOTIDE SEQUENCE [LARGE SCALE GENOMIC DNA]</scope>
    <source>
        <strain evidence="1 2">CL03T12C32</strain>
    </source>
</reference>
<evidence type="ECO:0000313" key="2">
    <source>
        <dbReference type="Proteomes" id="UP000006271"/>
    </source>
</evidence>
<gene>
    <name evidence="1" type="ORF">HMPREF1060_02205</name>
</gene>
<evidence type="ECO:0000313" key="1">
    <source>
        <dbReference type="EMBL" id="EKN12090.1"/>
    </source>
</evidence>
<accession>K5ZLC2</accession>
<dbReference type="Proteomes" id="UP000006271">
    <property type="component" value="Unassembled WGS sequence"/>
</dbReference>
<proteinExistence type="predicted"/>
<dbReference type="HOGENOM" id="CLU_3138769_0_0_10"/>
<dbReference type="AlphaFoldDB" id="K5ZLC2"/>
<comment type="caution">
    <text evidence="1">The sequence shown here is derived from an EMBL/GenBank/DDBJ whole genome shotgun (WGS) entry which is preliminary data.</text>
</comment>
<organism evidence="1 2">
    <name type="scientific">Parabacteroides merdae CL03T12C32</name>
    <dbReference type="NCBI Taxonomy" id="999420"/>
    <lineage>
        <taxon>Bacteria</taxon>
        <taxon>Pseudomonadati</taxon>
        <taxon>Bacteroidota</taxon>
        <taxon>Bacteroidia</taxon>
        <taxon>Bacteroidales</taxon>
        <taxon>Tannerellaceae</taxon>
        <taxon>Parabacteroides</taxon>
    </lineage>
</organism>
<dbReference type="EMBL" id="AGZQ01000011">
    <property type="protein sequence ID" value="EKN12090.1"/>
    <property type="molecule type" value="Genomic_DNA"/>
</dbReference>
<name>K5ZLC2_9BACT</name>
<protein>
    <submittedName>
        <fullName evidence="1">Uncharacterized protein</fullName>
    </submittedName>
</protein>
<sequence>MRLVKEKRMISVETILLNFLRRNCFLLSDTKLFDDSTISFDINLDQVIQ</sequence>